<keyword evidence="2 10" id="KW-0489">Methyltransferase</keyword>
<evidence type="ECO:0000259" key="9">
    <source>
        <dbReference type="Pfam" id="PF20473"/>
    </source>
</evidence>
<name>A0ABU6BW82_9PSED</name>
<evidence type="ECO:0000259" key="7">
    <source>
        <dbReference type="Pfam" id="PF20466"/>
    </source>
</evidence>
<feature type="domain" description="MmeI-like C-terminal" evidence="8">
    <location>
        <begin position="814"/>
        <end position="891"/>
    </location>
</feature>
<dbReference type="Pfam" id="PF20465">
    <property type="entry name" value="MmeI_hel"/>
    <property type="match status" value="1"/>
</dbReference>
<dbReference type="Pfam" id="PF20464">
    <property type="entry name" value="MmeI_N"/>
    <property type="match status" value="1"/>
</dbReference>
<evidence type="ECO:0000259" key="6">
    <source>
        <dbReference type="Pfam" id="PF20465"/>
    </source>
</evidence>
<dbReference type="InterPro" id="IPR046816">
    <property type="entry name" value="MmeI_Mtase"/>
</dbReference>
<feature type="domain" description="MmeI-like target recognition" evidence="7">
    <location>
        <begin position="609"/>
        <end position="812"/>
    </location>
</feature>
<dbReference type="GO" id="GO:0008168">
    <property type="term" value="F:methyltransferase activity"/>
    <property type="evidence" value="ECO:0007669"/>
    <property type="project" value="UniProtKB-KW"/>
</dbReference>
<evidence type="ECO:0000259" key="5">
    <source>
        <dbReference type="Pfam" id="PF20464"/>
    </source>
</evidence>
<dbReference type="Pfam" id="PF20467">
    <property type="entry name" value="MmeI_C"/>
    <property type="match status" value="1"/>
</dbReference>
<keyword evidence="11" id="KW-1185">Reference proteome</keyword>
<dbReference type="PANTHER" id="PTHR33841">
    <property type="entry name" value="DNA METHYLTRANSFERASE YEEA-RELATED"/>
    <property type="match status" value="1"/>
</dbReference>
<dbReference type="InterPro" id="IPR046819">
    <property type="entry name" value="MmeI_hel"/>
</dbReference>
<evidence type="ECO:0000313" key="10">
    <source>
        <dbReference type="EMBL" id="MEB3784444.1"/>
    </source>
</evidence>
<reference evidence="10 11" key="1">
    <citation type="journal article" date="2023" name="Int J Dairy Technol">
        <title>Genome based analysis of Pseudomonas paracarnis RQ057, a strain responsible for blue discoloration spoilage in processed cheese.</title>
        <authorList>
            <person name="Rodrigues Rd.S."/>
            <person name="Machado S.G."/>
            <person name="de Carvalho A.F."/>
            <person name="Nero L.A."/>
        </authorList>
    </citation>
    <scope>NUCLEOTIDE SEQUENCE [LARGE SCALE GENOMIC DNA]</scope>
    <source>
        <strain evidence="10 11">RQ057</strain>
    </source>
</reference>
<dbReference type="EMBL" id="JAJGWQ010000012">
    <property type="protein sequence ID" value="MEB3784444.1"/>
    <property type="molecule type" value="Genomic_DNA"/>
</dbReference>
<dbReference type="InterPro" id="IPR050953">
    <property type="entry name" value="N4_N6_ade-DNA_methylase"/>
</dbReference>
<dbReference type="InterPro" id="IPR046818">
    <property type="entry name" value="MmeI_C"/>
</dbReference>
<comment type="caution">
    <text evidence="10">The sequence shown here is derived from an EMBL/GenBank/DDBJ whole genome shotgun (WGS) entry which is preliminary data.</text>
</comment>
<organism evidence="10 11">
    <name type="scientific">Pseudomonas paracarnis</name>
    <dbReference type="NCBI Taxonomy" id="2750625"/>
    <lineage>
        <taxon>Bacteria</taxon>
        <taxon>Pseudomonadati</taxon>
        <taxon>Pseudomonadota</taxon>
        <taxon>Gammaproteobacteria</taxon>
        <taxon>Pseudomonadales</taxon>
        <taxon>Pseudomonadaceae</taxon>
        <taxon>Pseudomonas</taxon>
    </lineage>
</organism>
<dbReference type="RefSeq" id="WP_220381901.1">
    <property type="nucleotide sequence ID" value="NZ_JAEFBF010000025.1"/>
</dbReference>
<comment type="catalytic activity">
    <reaction evidence="4">
        <text>a 2'-deoxyadenosine in DNA + S-adenosyl-L-methionine = an N(6)-methyl-2'-deoxyadenosine in DNA + S-adenosyl-L-homocysteine + H(+)</text>
        <dbReference type="Rhea" id="RHEA:15197"/>
        <dbReference type="Rhea" id="RHEA-COMP:12418"/>
        <dbReference type="Rhea" id="RHEA-COMP:12419"/>
        <dbReference type="ChEBI" id="CHEBI:15378"/>
        <dbReference type="ChEBI" id="CHEBI:57856"/>
        <dbReference type="ChEBI" id="CHEBI:59789"/>
        <dbReference type="ChEBI" id="CHEBI:90615"/>
        <dbReference type="ChEBI" id="CHEBI:90616"/>
        <dbReference type="EC" id="2.1.1.72"/>
    </reaction>
</comment>
<feature type="domain" description="MmeI-like DNA-methyltransferase" evidence="9">
    <location>
        <begin position="329"/>
        <end position="587"/>
    </location>
</feature>
<evidence type="ECO:0000256" key="3">
    <source>
        <dbReference type="ARBA" id="ARBA00022679"/>
    </source>
</evidence>
<evidence type="ECO:0000256" key="1">
    <source>
        <dbReference type="ARBA" id="ARBA00011900"/>
    </source>
</evidence>
<feature type="domain" description="MmeI-like helicase spacer" evidence="6">
    <location>
        <begin position="174"/>
        <end position="253"/>
    </location>
</feature>
<protein>
    <recommendedName>
        <fullName evidence="1">site-specific DNA-methyltransferase (adenine-specific)</fullName>
        <ecNumber evidence="1">2.1.1.72</ecNumber>
    </recommendedName>
</protein>
<evidence type="ECO:0000259" key="8">
    <source>
        <dbReference type="Pfam" id="PF20467"/>
    </source>
</evidence>
<dbReference type="Pfam" id="PF20473">
    <property type="entry name" value="MmeI_Mtase"/>
    <property type="match status" value="1"/>
</dbReference>
<feature type="domain" description="MmeI-like N-terminal" evidence="5">
    <location>
        <begin position="6"/>
        <end position="163"/>
    </location>
</feature>
<dbReference type="GO" id="GO:0032259">
    <property type="term" value="P:methylation"/>
    <property type="evidence" value="ECO:0007669"/>
    <property type="project" value="UniProtKB-KW"/>
</dbReference>
<dbReference type="InterPro" id="IPR046820">
    <property type="entry name" value="MmeI_TRD"/>
</dbReference>
<dbReference type="Gene3D" id="3.40.50.150">
    <property type="entry name" value="Vaccinia Virus protein VP39"/>
    <property type="match status" value="1"/>
</dbReference>
<gene>
    <name evidence="10" type="ORF">LLW09_18095</name>
</gene>
<keyword evidence="3" id="KW-0808">Transferase</keyword>
<evidence type="ECO:0000313" key="11">
    <source>
        <dbReference type="Proteomes" id="UP001336015"/>
    </source>
</evidence>
<dbReference type="InterPro" id="IPR046817">
    <property type="entry name" value="MmeI_N"/>
</dbReference>
<dbReference type="InterPro" id="IPR029063">
    <property type="entry name" value="SAM-dependent_MTases_sf"/>
</dbReference>
<evidence type="ECO:0000256" key="4">
    <source>
        <dbReference type="ARBA" id="ARBA00047942"/>
    </source>
</evidence>
<dbReference type="EC" id="2.1.1.72" evidence="1"/>
<sequence>MSINQTELYDALQALTQREDVRAEFIYGLLNAYGFAKSTITQLRNGGARNVAKITDDVALKGQLYFHLAQAGESVHEAAEGFKADDIIKRQKIRFVIVTDFKELVAYDLKADERLETPFTELHQQYGFFLPLAGLEKSYTHSESVADVKAAEKMGRLFDLIRERNQITAVEEVHALNVFLTRLLFCFFAEDTGIFKKHQFTDAIKSTTHENGEDVAEFLGKLFSVMNSPDDGALRQSMPAHLKAFPYVNGGLFAQQVLIPAFGAKSRRLLLECGTLDWSQINPDIFGSMFQAVIDEEQRSTMGQHYTSVGSIMKVIKPLFLDKLYAELERSRSSENKLKDLLERLACIKIFDPACGSGNFLIIAYKELRRFEMEVFRALNESSQQRVIFMTGIKLSQFYGIEIDDFAHEIALLSLWLAEHQMHQEFTFAFGHAEPMLPLKASGNIALGNSLRLDWGAVCPKTPEDEVYLIGNPPFLGTTGRSEEQSADMKQVFSGFKSLGYLDFVACWFWKGAQYIENSRAELALVSTNSICQGEQVATLWPSIFDLGLRIHIAYQSFPWSNNAKENAGVHVAIIGLSLKPEKKVIFNRVGEDWHSRVVSNISPYLIEGSNLVVHKRKVPILPAAPMYFGNKPTDGGNLMFTRAERDDLIAKEPAAERWIRKILGADEFINGKERFCLWLVNATADDIKAMPEVYRRTQAIAELRIKAGHAAALLYAKTPHLFMQISQPKTGSYILVPAFTSERRKYVPMGLISCDVIANNKNYIIPGGTTYELGILSSLMHMDWMRTVCGRLESRYGYSSGVVYNSFPWPDVTEQQRKQIEALAEEMLMIREDYPGKSLADLYDPETMPEPLKEAHKVLDAAVDRLYRTRSFHDASERLEYLFGRYEMLIEQERQLQVAQAVTKKTRKPRASKTAA</sequence>
<dbReference type="Pfam" id="PF20466">
    <property type="entry name" value="MmeI_TRD"/>
    <property type="match status" value="1"/>
</dbReference>
<dbReference type="Proteomes" id="UP001336015">
    <property type="component" value="Unassembled WGS sequence"/>
</dbReference>
<accession>A0ABU6BW82</accession>
<evidence type="ECO:0000256" key="2">
    <source>
        <dbReference type="ARBA" id="ARBA00022603"/>
    </source>
</evidence>
<proteinExistence type="predicted"/>
<dbReference type="PANTHER" id="PTHR33841:SF1">
    <property type="entry name" value="DNA METHYLTRANSFERASE A"/>
    <property type="match status" value="1"/>
</dbReference>
<dbReference type="SUPFAM" id="SSF53335">
    <property type="entry name" value="S-adenosyl-L-methionine-dependent methyltransferases"/>
    <property type="match status" value="1"/>
</dbReference>